<dbReference type="HAMAP" id="MF_00109">
    <property type="entry name" value="Shikimate_kinase"/>
    <property type="match status" value="1"/>
</dbReference>
<feature type="binding site" evidence="11">
    <location>
        <position position="134"/>
    </location>
    <ligand>
        <name>substrate</name>
    </ligand>
</feature>
<keyword evidence="5 11" id="KW-0808">Transferase</keyword>
<dbReference type="EMBL" id="JXIQ01000124">
    <property type="protein sequence ID" value="KIY21146.1"/>
    <property type="molecule type" value="Genomic_DNA"/>
</dbReference>
<dbReference type="GO" id="GO:0005524">
    <property type="term" value="F:ATP binding"/>
    <property type="evidence" value="ECO:0007669"/>
    <property type="project" value="UniProtKB-UniRule"/>
</dbReference>
<dbReference type="PRINTS" id="PR01100">
    <property type="entry name" value="SHIKIMTKNASE"/>
</dbReference>
<comment type="caution">
    <text evidence="11">Lacks conserved residue(s) required for the propagation of feature annotation.</text>
</comment>
<dbReference type="OrthoDB" id="9800332at2"/>
<dbReference type="PATRIC" id="fig|285983.3.peg.2005"/>
<evidence type="ECO:0000256" key="4">
    <source>
        <dbReference type="ARBA" id="ARBA00022605"/>
    </source>
</evidence>
<dbReference type="InterPro" id="IPR000623">
    <property type="entry name" value="Shikimate_kinase/TSH1"/>
</dbReference>
<comment type="pathway">
    <text evidence="1 11">Metabolic intermediate biosynthesis; chorismate biosynthesis; chorismate from D-erythrose 4-phosphate and phosphoenolpyruvate: step 5/7.</text>
</comment>
<dbReference type="Gene3D" id="3.40.50.300">
    <property type="entry name" value="P-loop containing nucleotide triphosphate hydrolases"/>
    <property type="match status" value="1"/>
</dbReference>
<feature type="binding site" evidence="11">
    <location>
        <position position="15"/>
    </location>
    <ligand>
        <name>Mg(2+)</name>
        <dbReference type="ChEBI" id="CHEBI:18420"/>
    </ligand>
</feature>
<keyword evidence="7 11" id="KW-0418">Kinase</keyword>
<dbReference type="PANTHER" id="PTHR21087:SF16">
    <property type="entry name" value="SHIKIMATE KINASE 1, CHLOROPLASTIC"/>
    <property type="match status" value="1"/>
</dbReference>
<evidence type="ECO:0000256" key="11">
    <source>
        <dbReference type="HAMAP-Rule" id="MF_00109"/>
    </source>
</evidence>
<dbReference type="Pfam" id="PF01202">
    <property type="entry name" value="SKI"/>
    <property type="match status" value="1"/>
</dbReference>
<comment type="caution">
    <text evidence="12">The sequence shown here is derived from an EMBL/GenBank/DDBJ whole genome shotgun (WGS) entry which is preliminary data.</text>
</comment>
<dbReference type="GO" id="GO:0009423">
    <property type="term" value="P:chorismate biosynthetic process"/>
    <property type="evidence" value="ECO:0007669"/>
    <property type="project" value="UniProtKB-UniRule"/>
</dbReference>
<keyword evidence="9 11" id="KW-0057">Aromatic amino acid biosynthesis</keyword>
<evidence type="ECO:0000313" key="13">
    <source>
        <dbReference type="Proteomes" id="UP000032512"/>
    </source>
</evidence>
<dbReference type="GO" id="GO:0009073">
    <property type="term" value="P:aromatic amino acid family biosynthetic process"/>
    <property type="evidence" value="ECO:0007669"/>
    <property type="project" value="UniProtKB-KW"/>
</dbReference>
<dbReference type="PROSITE" id="PS01128">
    <property type="entry name" value="SHIKIMATE_KINASE"/>
    <property type="match status" value="1"/>
</dbReference>
<gene>
    <name evidence="11" type="primary">aroK</name>
    <name evidence="12" type="ORF">UB32_15355</name>
</gene>
<name>A0A0D6Z804_9BACI</name>
<dbReference type="AlphaFoldDB" id="A0A0D6Z804"/>
<feature type="binding site" evidence="11">
    <location>
        <position position="116"/>
    </location>
    <ligand>
        <name>ATP</name>
        <dbReference type="ChEBI" id="CHEBI:30616"/>
    </ligand>
</feature>
<proteinExistence type="inferred from homology"/>
<evidence type="ECO:0000256" key="7">
    <source>
        <dbReference type="ARBA" id="ARBA00022777"/>
    </source>
</evidence>
<evidence type="ECO:0000256" key="2">
    <source>
        <dbReference type="ARBA" id="ARBA00006997"/>
    </source>
</evidence>
<protein>
    <recommendedName>
        <fullName evidence="3 11">Shikimate kinase</fullName>
        <shortName evidence="11">SK</shortName>
        <ecNumber evidence="3 11">2.7.1.71</ecNumber>
    </recommendedName>
</protein>
<keyword evidence="4 11" id="KW-0028">Amino-acid biosynthesis</keyword>
<comment type="function">
    <text evidence="11">Catalyzes the specific phosphorylation of the 3-hydroxyl group of shikimic acid using ATP as a cosubstrate.</text>
</comment>
<dbReference type="GO" id="GO:0005829">
    <property type="term" value="C:cytosol"/>
    <property type="evidence" value="ECO:0007669"/>
    <property type="project" value="TreeGrafter"/>
</dbReference>
<dbReference type="UniPathway" id="UPA00053">
    <property type="reaction ID" value="UER00088"/>
</dbReference>
<comment type="similarity">
    <text evidence="2 11">Belongs to the shikimate kinase family.</text>
</comment>
<keyword evidence="8 11" id="KW-0067">ATP-binding</keyword>
<comment type="cofactor">
    <cofactor evidence="11">
        <name>Mg(2+)</name>
        <dbReference type="ChEBI" id="CHEBI:18420"/>
    </cofactor>
    <text evidence="11">Binds 1 Mg(2+) ion per subunit.</text>
</comment>
<evidence type="ECO:0000256" key="6">
    <source>
        <dbReference type="ARBA" id="ARBA00022741"/>
    </source>
</evidence>
<dbReference type="GO" id="GO:0008652">
    <property type="term" value="P:amino acid biosynthetic process"/>
    <property type="evidence" value="ECO:0007669"/>
    <property type="project" value="UniProtKB-KW"/>
</dbReference>
<comment type="subunit">
    <text evidence="11">Monomer.</text>
</comment>
<sequence>MRAIYLIGFMGAGKTTVSQELARRLNVAVYDTDEEIVKRTGMSINEIFAAEGEEKFRHYEAEVLRSLPSTNAVIATGGGIVGRTGNRLFLKGKRNVVYLHAELESILARLKEDNSRPLLKQDKMKTAKALYESRLPLYRETTEFEIDTSVKTVQQIVDDIIQCMKK</sequence>
<feature type="binding site" evidence="11">
    <location>
        <position position="78"/>
    </location>
    <ligand>
        <name>substrate</name>
    </ligand>
</feature>
<keyword evidence="6 11" id="KW-0547">Nucleotide-binding</keyword>
<dbReference type="EC" id="2.7.1.71" evidence="3 11"/>
<feature type="binding site" evidence="11">
    <location>
        <position position="33"/>
    </location>
    <ligand>
        <name>substrate</name>
    </ligand>
</feature>
<dbReference type="GO" id="GO:0000287">
    <property type="term" value="F:magnesium ion binding"/>
    <property type="evidence" value="ECO:0007669"/>
    <property type="project" value="UniProtKB-UniRule"/>
</dbReference>
<evidence type="ECO:0000256" key="9">
    <source>
        <dbReference type="ARBA" id="ARBA00023141"/>
    </source>
</evidence>
<feature type="binding site" evidence="11">
    <location>
        <begin position="11"/>
        <end position="16"/>
    </location>
    <ligand>
        <name>ATP</name>
        <dbReference type="ChEBI" id="CHEBI:30616"/>
    </ligand>
</feature>
<evidence type="ECO:0000313" key="12">
    <source>
        <dbReference type="EMBL" id="KIY21146.1"/>
    </source>
</evidence>
<accession>A0A0D6Z804</accession>
<comment type="catalytic activity">
    <reaction evidence="10 11">
        <text>shikimate + ATP = 3-phosphoshikimate + ADP + H(+)</text>
        <dbReference type="Rhea" id="RHEA:13121"/>
        <dbReference type="ChEBI" id="CHEBI:15378"/>
        <dbReference type="ChEBI" id="CHEBI:30616"/>
        <dbReference type="ChEBI" id="CHEBI:36208"/>
        <dbReference type="ChEBI" id="CHEBI:145989"/>
        <dbReference type="ChEBI" id="CHEBI:456216"/>
        <dbReference type="EC" id="2.7.1.71"/>
    </reaction>
</comment>
<keyword evidence="11" id="KW-0460">Magnesium</keyword>
<dbReference type="CDD" id="cd00464">
    <property type="entry name" value="SK"/>
    <property type="match status" value="1"/>
</dbReference>
<organism evidence="12 13">
    <name type="scientific">Mesobacillus subterraneus</name>
    <dbReference type="NCBI Taxonomy" id="285983"/>
    <lineage>
        <taxon>Bacteria</taxon>
        <taxon>Bacillati</taxon>
        <taxon>Bacillota</taxon>
        <taxon>Bacilli</taxon>
        <taxon>Bacillales</taxon>
        <taxon>Bacillaceae</taxon>
        <taxon>Mesobacillus</taxon>
    </lineage>
</organism>
<feature type="binding site" evidence="11">
    <location>
        <position position="57"/>
    </location>
    <ligand>
        <name>substrate</name>
    </ligand>
</feature>
<dbReference type="PANTHER" id="PTHR21087">
    <property type="entry name" value="SHIKIMATE KINASE"/>
    <property type="match status" value="1"/>
</dbReference>
<dbReference type="InterPro" id="IPR031322">
    <property type="entry name" value="Shikimate/glucono_kinase"/>
</dbReference>
<dbReference type="InterPro" id="IPR027417">
    <property type="entry name" value="P-loop_NTPase"/>
</dbReference>
<dbReference type="RefSeq" id="WP_044395241.1">
    <property type="nucleotide sequence ID" value="NZ_JXIQ01000124.1"/>
</dbReference>
<keyword evidence="11" id="KW-0479">Metal-binding</keyword>
<reference evidence="12 13" key="1">
    <citation type="submission" date="2015-01" db="EMBL/GenBank/DDBJ databases">
        <title>Draft genome sequences of the supercritical CO2 tolerant bacteria Bacillus subterraneus MITOT1 and Bacillus cereus MIT0214.</title>
        <authorList>
            <person name="Peet K.C."/>
            <person name="Thompson J.R."/>
        </authorList>
    </citation>
    <scope>NUCLEOTIDE SEQUENCE [LARGE SCALE GENOMIC DNA]</scope>
    <source>
        <strain evidence="12 13">MITOT1</strain>
    </source>
</reference>
<evidence type="ECO:0000256" key="3">
    <source>
        <dbReference type="ARBA" id="ARBA00012154"/>
    </source>
</evidence>
<evidence type="ECO:0000256" key="5">
    <source>
        <dbReference type="ARBA" id="ARBA00022679"/>
    </source>
</evidence>
<keyword evidence="11" id="KW-0963">Cytoplasm</keyword>
<dbReference type="InterPro" id="IPR023000">
    <property type="entry name" value="Shikimate_kinase_CS"/>
</dbReference>
<keyword evidence="13" id="KW-1185">Reference proteome</keyword>
<evidence type="ECO:0000256" key="10">
    <source>
        <dbReference type="ARBA" id="ARBA00048567"/>
    </source>
</evidence>
<evidence type="ECO:0000256" key="8">
    <source>
        <dbReference type="ARBA" id="ARBA00022840"/>
    </source>
</evidence>
<dbReference type="SUPFAM" id="SSF52540">
    <property type="entry name" value="P-loop containing nucleoside triphosphate hydrolases"/>
    <property type="match status" value="1"/>
</dbReference>
<dbReference type="GO" id="GO:0004765">
    <property type="term" value="F:shikimate kinase activity"/>
    <property type="evidence" value="ECO:0007669"/>
    <property type="project" value="UniProtKB-UniRule"/>
</dbReference>
<comment type="subcellular location">
    <subcellularLocation>
        <location evidence="11">Cytoplasm</location>
    </subcellularLocation>
</comment>
<dbReference type="Proteomes" id="UP000032512">
    <property type="component" value="Unassembled WGS sequence"/>
</dbReference>
<evidence type="ECO:0000256" key="1">
    <source>
        <dbReference type="ARBA" id="ARBA00004842"/>
    </source>
</evidence>